<accession>A0ABX6EY55</accession>
<dbReference type="Proteomes" id="UP000422736">
    <property type="component" value="Chromosome 4"/>
</dbReference>
<reference evidence="2 3" key="1">
    <citation type="submission" date="2016-03" db="EMBL/GenBank/DDBJ databases">
        <title>How can Kluyveromyces marxianus grow so fast - potential evolutionary course in Saccharomyces Complex revealed by comparative genomics.</title>
        <authorList>
            <person name="Mo W."/>
            <person name="Lu W."/>
            <person name="Yang X."/>
            <person name="Qi J."/>
            <person name="Lv H."/>
        </authorList>
    </citation>
    <scope>NUCLEOTIDE SEQUENCE [LARGE SCALE GENOMIC DNA]</scope>
    <source>
        <strain evidence="2 3">FIM1</strain>
    </source>
</reference>
<evidence type="ECO:0000313" key="3">
    <source>
        <dbReference type="Proteomes" id="UP000422736"/>
    </source>
</evidence>
<dbReference type="Pfam" id="PF22575">
    <property type="entry name" value="Vir1p"/>
    <property type="match status" value="3"/>
</dbReference>
<protein>
    <submittedName>
        <fullName evidence="2">Protein MTC2</fullName>
    </submittedName>
</protein>
<evidence type="ECO:0000256" key="1">
    <source>
        <dbReference type="SAM" id="MobiDB-lite"/>
    </source>
</evidence>
<sequence length="835" mass="95852">MDYESRVSSKAAVGLETVFKKLAAKDTEDSLRVELWYELLDVLRYVGKRDLSLEKCDWDSVCDNLLERLLISISLTDDLDLGVGVDLFGYVFAYCSVFPNLQQIVIRFIKKLDDSGLLRQLLWKVCCSSKNGNGDQELKGAVSVTTNKNNKNTCSIGLYDVVFQLEAFEKLDESVWKFLDLNLGVVLIKNWIPSWKSWISPFRDQGKYFNPITFLLNERLLIKLVNDYELDIAIANFQAFPEKWEAFSKHDMGAVQYFMLKCARRAVKYSRLITAEFFLQVTEFFSKTMKDDKFQLIARDHSGTIHFQIIMEFIDHPKLNLLEESHLALLLRSSLDHILGQCLIHNHIPRLHSTLGKLGTTQSLPSLINLLQYTLSRYCLKIMECAQNGVDMEDMPHWYKKMTNLYVPSWFEEFRPLVPPISKGLFGDGENSIELEEESHSFRENFKNIFESLQLTVTLNEQILKFYGEIDLNPFKLNSETISSTVKNIQSITTSKYFKMYYVPLFTTLLISDQLLLNDGDNFQTFLDDSTKAIGAKRLFRHCVKQSEHLIHNYGNIGLYHFVMFLSQISVESLLLQKLSIKLLNHLFFQGDKQWVLQLCLSNELTLQSLHDYILLWNDGSESYSSFFTEVFKKPQPTIEMKSVVIGDFVELLTDEKYYNQNKSKNVINKPKTKYNTNASAFVPNDLTSLHMHTPKRSEYSQQQYSLNPSPNIYGFSNTRGFEANKITGSNNNTTNNTGSNNHTHNHANSNNSIIPTSKKIPLSDCYSTLFSSEQPTRSHAAQSWPLSPSIPQQDNTAAIRLVNTGKSYILGGHNRAVNNSRTKSVHVDDFEQSR</sequence>
<keyword evidence="3" id="KW-1185">Reference proteome</keyword>
<dbReference type="InterPro" id="IPR054776">
    <property type="entry name" value="VIR1_yeast"/>
</dbReference>
<organism evidence="2 3">
    <name type="scientific">Kluyveromyces marxianus</name>
    <name type="common">Yeast</name>
    <name type="synonym">Candida kefyr</name>
    <dbReference type="NCBI Taxonomy" id="4911"/>
    <lineage>
        <taxon>Eukaryota</taxon>
        <taxon>Fungi</taxon>
        <taxon>Dikarya</taxon>
        <taxon>Ascomycota</taxon>
        <taxon>Saccharomycotina</taxon>
        <taxon>Saccharomycetes</taxon>
        <taxon>Saccharomycetales</taxon>
        <taxon>Saccharomycetaceae</taxon>
        <taxon>Kluyveromyces</taxon>
    </lineage>
</organism>
<evidence type="ECO:0000313" key="2">
    <source>
        <dbReference type="EMBL" id="QGN16027.1"/>
    </source>
</evidence>
<name>A0ABX6EY55_KLUMA</name>
<dbReference type="EMBL" id="CP015057">
    <property type="protein sequence ID" value="QGN16027.1"/>
    <property type="molecule type" value="Genomic_DNA"/>
</dbReference>
<proteinExistence type="predicted"/>
<feature type="compositionally biased region" description="Low complexity" evidence="1">
    <location>
        <begin position="728"/>
        <end position="753"/>
    </location>
</feature>
<gene>
    <name evidence="2" type="ORF">FIM1_2727</name>
</gene>
<feature type="region of interest" description="Disordered" evidence="1">
    <location>
        <begin position="726"/>
        <end position="756"/>
    </location>
</feature>